<dbReference type="OrthoDB" id="7220388at2"/>
<dbReference type="EMBL" id="NAAC01000011">
    <property type="protein sequence ID" value="RDJ12419.1"/>
    <property type="molecule type" value="Genomic_DNA"/>
</dbReference>
<sequence>MSLLTIVQNVCAELSLPVPTAVISSQDPTLIQLRILCQRAGDDLARDHDWSILRVIRTFACTGAYPEPNEPPGDWERFPDNSAMWNTSRLWVLNGPVDGQTWMRNTVLNSNPVPQLWRMFGGKLDIYPNVAGENVMYEYISKNWIAVSGGSTYAATWANDNDTGRIPERLLELSLIWRWKRAKGLDYSEELENFERAKESEVGSDRSATAVSLSNPNRGGVPDNWWPGFIQVN</sequence>
<dbReference type="AlphaFoldDB" id="A0A370KRJ4"/>
<organism evidence="1 2">
    <name type="scientific">Rhizobium grahamii</name>
    <dbReference type="NCBI Taxonomy" id="1120045"/>
    <lineage>
        <taxon>Bacteria</taxon>
        <taxon>Pseudomonadati</taxon>
        <taxon>Pseudomonadota</taxon>
        <taxon>Alphaproteobacteria</taxon>
        <taxon>Hyphomicrobiales</taxon>
        <taxon>Rhizobiaceae</taxon>
        <taxon>Rhizobium/Agrobacterium group</taxon>
        <taxon>Rhizobium</taxon>
    </lineage>
</organism>
<dbReference type="InterPro" id="IPR056209">
    <property type="entry name" value="SU10_adaptor"/>
</dbReference>
<accession>A0A370KRJ4</accession>
<dbReference type="Proteomes" id="UP000254939">
    <property type="component" value="Unassembled WGS sequence"/>
</dbReference>
<dbReference type="RefSeq" id="WP_114713045.1">
    <property type="nucleotide sequence ID" value="NZ_KZ857259.1"/>
</dbReference>
<protein>
    <submittedName>
        <fullName evidence="1">Uncharacterized protein</fullName>
    </submittedName>
</protein>
<proteinExistence type="predicted"/>
<name>A0A370KRJ4_9HYPH</name>
<reference evidence="1 2" key="1">
    <citation type="submission" date="2017-03" db="EMBL/GenBank/DDBJ databases">
        <title>Genome analysis of Rhizobial strains effectives or ineffectives for nitrogen fixation isolated from bean seeds.</title>
        <authorList>
            <person name="Peralta H."/>
            <person name="Aguilar-Vera A."/>
            <person name="Mora Y."/>
            <person name="Vargas-Lagunas C."/>
            <person name="Girard L."/>
            <person name="Mora J."/>
        </authorList>
    </citation>
    <scope>NUCLEOTIDE SEQUENCE [LARGE SCALE GENOMIC DNA]</scope>
    <source>
        <strain evidence="1 2">CCGM3</strain>
    </source>
</reference>
<dbReference type="Pfam" id="PF24175">
    <property type="entry name" value="SU10_adaptor"/>
    <property type="match status" value="1"/>
</dbReference>
<evidence type="ECO:0000313" key="1">
    <source>
        <dbReference type="EMBL" id="RDJ12419.1"/>
    </source>
</evidence>
<gene>
    <name evidence="1" type="ORF">B5K06_11845</name>
</gene>
<evidence type="ECO:0000313" key="2">
    <source>
        <dbReference type="Proteomes" id="UP000254939"/>
    </source>
</evidence>
<comment type="caution">
    <text evidence="1">The sequence shown here is derived from an EMBL/GenBank/DDBJ whole genome shotgun (WGS) entry which is preliminary data.</text>
</comment>